<reference evidence="3 4" key="2">
    <citation type="submission" date="2017-09" db="EMBL/GenBank/DDBJ databases">
        <title>Extensive intraspecific genome diversity in a model arbuscular mycorrhizal fungus.</title>
        <authorList>
            <person name="Chen E.C."/>
            <person name="Morin E."/>
            <person name="Beaudet D."/>
            <person name="Noel J."/>
            <person name="Ndikumana S."/>
            <person name="Charron P."/>
            <person name="St-Onge C."/>
            <person name="Giorgi J."/>
            <person name="Grigoriev I.V."/>
            <person name="Roux C."/>
            <person name="Martin F.M."/>
            <person name="Corradi N."/>
        </authorList>
    </citation>
    <scope>NUCLEOTIDE SEQUENCE [LARGE SCALE GENOMIC DNA]</scope>
    <source>
        <strain evidence="3 4">A5</strain>
    </source>
</reference>
<feature type="non-terminal residue" evidence="3">
    <location>
        <position position="1"/>
    </location>
</feature>
<dbReference type="Proteomes" id="UP000232722">
    <property type="component" value="Unassembled WGS sequence"/>
</dbReference>
<proteinExistence type="predicted"/>
<reference evidence="3 4" key="1">
    <citation type="submission" date="2016-04" db="EMBL/GenBank/DDBJ databases">
        <title>Genome analyses suggest a sexual origin of heterokaryosis in a supposedly ancient asexual fungus.</title>
        <authorList>
            <person name="Ropars J."/>
            <person name="Sedzielewska K."/>
            <person name="Noel J."/>
            <person name="Charron P."/>
            <person name="Farinelli L."/>
            <person name="Marton T."/>
            <person name="Kruger M."/>
            <person name="Pelin A."/>
            <person name="Brachmann A."/>
            <person name="Corradi N."/>
        </authorList>
    </citation>
    <scope>NUCLEOTIDE SEQUENCE [LARGE SCALE GENOMIC DNA]</scope>
    <source>
        <strain evidence="3 4">A5</strain>
    </source>
</reference>
<evidence type="ECO:0000313" key="3">
    <source>
        <dbReference type="EMBL" id="PKB94768.1"/>
    </source>
</evidence>
<dbReference type="AlphaFoldDB" id="A0A2N0NJM0"/>
<evidence type="ECO:0000313" key="4">
    <source>
        <dbReference type="Proteomes" id="UP000232722"/>
    </source>
</evidence>
<gene>
    <name evidence="3" type="ORF">RhiirA5_438075</name>
</gene>
<dbReference type="Pfam" id="PF26638">
    <property type="entry name" value="DUF8211"/>
    <property type="match status" value="1"/>
</dbReference>
<dbReference type="InterPro" id="IPR058524">
    <property type="entry name" value="DUF8211"/>
</dbReference>
<name>A0A2N0NJM0_9GLOM</name>
<comment type="caution">
    <text evidence="3">The sequence shown here is derived from an EMBL/GenBank/DDBJ whole genome shotgun (WGS) entry which is preliminary data.</text>
</comment>
<feature type="compositionally biased region" description="Low complexity" evidence="1">
    <location>
        <begin position="80"/>
        <end position="92"/>
    </location>
</feature>
<evidence type="ECO:0000259" key="2">
    <source>
        <dbReference type="Pfam" id="PF26638"/>
    </source>
</evidence>
<evidence type="ECO:0000256" key="1">
    <source>
        <dbReference type="SAM" id="MobiDB-lite"/>
    </source>
</evidence>
<dbReference type="VEuPathDB" id="FungiDB:RhiirA1_543804"/>
<dbReference type="EMBL" id="LLXJ01005582">
    <property type="protein sequence ID" value="PKB94768.1"/>
    <property type="molecule type" value="Genomic_DNA"/>
</dbReference>
<feature type="non-terminal residue" evidence="3">
    <location>
        <position position="196"/>
    </location>
</feature>
<protein>
    <recommendedName>
        <fullName evidence="2">DUF8211 domain-containing protein</fullName>
    </recommendedName>
</protein>
<accession>A0A2N0NJM0</accession>
<feature type="region of interest" description="Disordered" evidence="1">
    <location>
        <begin position="59"/>
        <end position="97"/>
    </location>
</feature>
<organism evidence="3 4">
    <name type="scientific">Rhizophagus irregularis</name>
    <dbReference type="NCBI Taxonomy" id="588596"/>
    <lineage>
        <taxon>Eukaryota</taxon>
        <taxon>Fungi</taxon>
        <taxon>Fungi incertae sedis</taxon>
        <taxon>Mucoromycota</taxon>
        <taxon>Glomeromycotina</taxon>
        <taxon>Glomeromycetes</taxon>
        <taxon>Glomerales</taxon>
        <taxon>Glomeraceae</taxon>
        <taxon>Rhizophagus</taxon>
    </lineage>
</organism>
<feature type="domain" description="DUF8211" evidence="2">
    <location>
        <begin position="2"/>
        <end position="70"/>
    </location>
</feature>
<sequence>KRSNKQKSRFQRACRSVFYNRGNNRKSQRRVDSLEEKLQRARQHRFLFLPSQHIYKPIQHVNHHNPFRQPTPRYPRDDSISATNTSSPATNSQPVPVENENIWHDKLGIWIPNSLLPYVTDEPVYTSNRQAKIKGQHFTPGCAYWFDGIKKRKEAHELALRQQKNQEAYDIARLALENELSARAQLWGTSVNRIEY</sequence>